<keyword evidence="1" id="KW-0687">Ribonucleoprotein</keyword>
<evidence type="ECO:0000313" key="1">
    <source>
        <dbReference type="EMBL" id="ELW68461.1"/>
    </source>
</evidence>
<gene>
    <name evidence="1" type="ORF">TREES_T100013029</name>
</gene>
<dbReference type="GO" id="GO:0005840">
    <property type="term" value="C:ribosome"/>
    <property type="evidence" value="ECO:0007669"/>
    <property type="project" value="UniProtKB-KW"/>
</dbReference>
<name>L9L099_TUPCH</name>
<keyword evidence="2" id="KW-1185">Reference proteome</keyword>
<reference evidence="2" key="2">
    <citation type="journal article" date="2013" name="Nat. Commun.">
        <title>Genome of the Chinese tree shrew.</title>
        <authorList>
            <person name="Fan Y."/>
            <person name="Huang Z.Y."/>
            <person name="Cao C.C."/>
            <person name="Chen C.S."/>
            <person name="Chen Y.X."/>
            <person name="Fan D.D."/>
            <person name="He J."/>
            <person name="Hou H.L."/>
            <person name="Hu L."/>
            <person name="Hu X.T."/>
            <person name="Jiang X.T."/>
            <person name="Lai R."/>
            <person name="Lang Y.S."/>
            <person name="Liang B."/>
            <person name="Liao S.G."/>
            <person name="Mu D."/>
            <person name="Ma Y.Y."/>
            <person name="Niu Y.Y."/>
            <person name="Sun X.Q."/>
            <person name="Xia J.Q."/>
            <person name="Xiao J."/>
            <person name="Xiong Z.Q."/>
            <person name="Xu L."/>
            <person name="Yang L."/>
            <person name="Zhang Y."/>
            <person name="Zhao W."/>
            <person name="Zhao X.D."/>
            <person name="Zheng Y.T."/>
            <person name="Zhou J.M."/>
            <person name="Zhu Y.B."/>
            <person name="Zhang G.J."/>
            <person name="Wang J."/>
            <person name="Yao Y.G."/>
        </authorList>
    </citation>
    <scope>NUCLEOTIDE SEQUENCE [LARGE SCALE GENOMIC DNA]</scope>
</reference>
<dbReference type="STRING" id="246437.L9L099"/>
<dbReference type="EMBL" id="KB320564">
    <property type="protein sequence ID" value="ELW68461.1"/>
    <property type="molecule type" value="Genomic_DNA"/>
</dbReference>
<dbReference type="Proteomes" id="UP000011518">
    <property type="component" value="Unassembled WGS sequence"/>
</dbReference>
<proteinExistence type="predicted"/>
<dbReference type="InParanoid" id="L9L099"/>
<keyword evidence="1" id="KW-0689">Ribosomal protein</keyword>
<reference evidence="2" key="1">
    <citation type="submission" date="2012-07" db="EMBL/GenBank/DDBJ databases">
        <title>Genome of the Chinese tree shrew, a rising model animal genetically related to primates.</title>
        <authorList>
            <person name="Zhang G."/>
            <person name="Fan Y."/>
            <person name="Yao Y."/>
            <person name="Huang Z."/>
        </authorList>
    </citation>
    <scope>NUCLEOTIDE SEQUENCE [LARGE SCALE GENOMIC DNA]</scope>
</reference>
<organism evidence="1 2">
    <name type="scientific">Tupaia chinensis</name>
    <name type="common">Chinese tree shrew</name>
    <name type="synonym">Tupaia belangeri chinensis</name>
    <dbReference type="NCBI Taxonomy" id="246437"/>
    <lineage>
        <taxon>Eukaryota</taxon>
        <taxon>Metazoa</taxon>
        <taxon>Chordata</taxon>
        <taxon>Craniata</taxon>
        <taxon>Vertebrata</taxon>
        <taxon>Euteleostomi</taxon>
        <taxon>Mammalia</taxon>
        <taxon>Eutheria</taxon>
        <taxon>Euarchontoglires</taxon>
        <taxon>Scandentia</taxon>
        <taxon>Tupaiidae</taxon>
        <taxon>Tupaia</taxon>
    </lineage>
</organism>
<dbReference type="AlphaFoldDB" id="L9L099"/>
<evidence type="ECO:0000313" key="2">
    <source>
        <dbReference type="Proteomes" id="UP000011518"/>
    </source>
</evidence>
<accession>L9L099</accession>
<protein>
    <submittedName>
        <fullName evidence="1">40S ribosomal protein S16</fullName>
    </submittedName>
</protein>
<dbReference type="InterPro" id="IPR014721">
    <property type="entry name" value="Ribsml_uS5_D2-typ_fold_subgr"/>
</dbReference>
<sequence length="116" mass="13223">MPSKGCLQPRKSSDTRRCPLSSILQMGPWPLHSELAAPGDDGAKHCNISYWNLFYFWARRALVAYYQKYVTETSRKEIKDIVIQYDQTPLKANSCHCESKRFGGPGACACYQKSNR</sequence>
<dbReference type="Gene3D" id="3.30.230.10">
    <property type="match status" value="1"/>
</dbReference>